<dbReference type="PANTHER" id="PTHR33514">
    <property type="entry name" value="PROTEIN ABCI12, CHLOROPLASTIC"/>
    <property type="match status" value="1"/>
</dbReference>
<feature type="transmembrane region" description="Helical" evidence="5">
    <location>
        <begin position="104"/>
        <end position="133"/>
    </location>
</feature>
<sequence length="267" mass="29061">MAEILQYVHKDGLFHRLSPFSKILLIIVIAVMCVLATGIPFLLLLVAALIVLAVASNLHRELFGQLRLLLVMSVIFIVITVLTMPNGPVVGTVIPQSVPLIGGAIPVTAGAVMIGIVLALRFVVLIFAFQLFLISTQPRDLVHTLDRLHMPVDYILMFIIALRFIPTLQIEGKRIHEAQLARGYNPGTGLLGKFRSVQPIVVPLVSNALLRSTVLGLTIDMRGYRTGTRTRVREHRFGTGDYVMISGIVVAAAGFAVAVILAPAMIF</sequence>
<keyword evidence="2 5" id="KW-0812">Transmembrane</keyword>
<dbReference type="AlphaFoldDB" id="A7I7V9"/>
<dbReference type="GO" id="GO:0005886">
    <property type="term" value="C:plasma membrane"/>
    <property type="evidence" value="ECO:0007669"/>
    <property type="project" value="TreeGrafter"/>
</dbReference>
<dbReference type="InterPro" id="IPR003339">
    <property type="entry name" value="ABC/ECF_trnsptr_transmembrane"/>
</dbReference>
<dbReference type="GeneID" id="5410624"/>
<feature type="transmembrane region" description="Helical" evidence="5">
    <location>
        <begin position="242"/>
        <end position="266"/>
    </location>
</feature>
<evidence type="ECO:0000256" key="5">
    <source>
        <dbReference type="SAM" id="Phobius"/>
    </source>
</evidence>
<dbReference type="PANTHER" id="PTHR33514:SF13">
    <property type="entry name" value="PROTEIN ABCI12, CHLOROPLASTIC"/>
    <property type="match status" value="1"/>
</dbReference>
<feature type="transmembrane region" description="Helical" evidence="5">
    <location>
        <begin position="23"/>
        <end position="54"/>
    </location>
</feature>
<feature type="transmembrane region" description="Helical" evidence="5">
    <location>
        <begin position="200"/>
        <end position="221"/>
    </location>
</feature>
<proteinExistence type="predicted"/>
<evidence type="ECO:0000313" key="7">
    <source>
        <dbReference type="Proteomes" id="UP000002408"/>
    </source>
</evidence>
<accession>A7I7V9</accession>
<evidence type="ECO:0000256" key="4">
    <source>
        <dbReference type="ARBA" id="ARBA00023136"/>
    </source>
</evidence>
<evidence type="ECO:0000256" key="2">
    <source>
        <dbReference type="ARBA" id="ARBA00022692"/>
    </source>
</evidence>
<feature type="transmembrane region" description="Helical" evidence="5">
    <location>
        <begin position="66"/>
        <end position="84"/>
    </location>
</feature>
<evidence type="ECO:0000256" key="1">
    <source>
        <dbReference type="ARBA" id="ARBA00004141"/>
    </source>
</evidence>
<evidence type="ECO:0000313" key="6">
    <source>
        <dbReference type="EMBL" id="ABS55820.1"/>
    </source>
</evidence>
<dbReference type="Pfam" id="PF02361">
    <property type="entry name" value="CbiQ"/>
    <property type="match status" value="1"/>
</dbReference>
<dbReference type="STRING" id="456442.Mboo_1302"/>
<dbReference type="EMBL" id="CP000780">
    <property type="protein sequence ID" value="ABS55820.1"/>
    <property type="molecule type" value="Genomic_DNA"/>
</dbReference>
<reference evidence="7" key="1">
    <citation type="journal article" date="2015" name="Microbiology">
        <title>Genome of Methanoregula boonei 6A8 reveals adaptations to oligotrophic peatland environments.</title>
        <authorList>
            <person name="Braeuer S."/>
            <person name="Cadillo-Quiroz H."/>
            <person name="Kyrpides N."/>
            <person name="Woyke T."/>
            <person name="Goodwin L."/>
            <person name="Detter C."/>
            <person name="Podell S."/>
            <person name="Yavitt J.B."/>
            <person name="Zinder S.H."/>
        </authorList>
    </citation>
    <scope>NUCLEOTIDE SEQUENCE [LARGE SCALE GENOMIC DNA]</scope>
    <source>
        <strain evidence="7">DSM 21154 / JCM 14090 / 6A8</strain>
    </source>
</reference>
<keyword evidence="4 5" id="KW-0472">Membrane</keyword>
<dbReference type="eggNOG" id="arCOG02250">
    <property type="taxonomic scope" value="Archaea"/>
</dbReference>
<protein>
    <submittedName>
        <fullName evidence="6">Cobalt transport protein</fullName>
    </submittedName>
</protein>
<dbReference type="CDD" id="cd16914">
    <property type="entry name" value="EcfT"/>
    <property type="match status" value="1"/>
</dbReference>
<feature type="transmembrane region" description="Helical" evidence="5">
    <location>
        <begin position="154"/>
        <end position="170"/>
    </location>
</feature>
<dbReference type="Proteomes" id="UP000002408">
    <property type="component" value="Chromosome"/>
</dbReference>
<evidence type="ECO:0000256" key="3">
    <source>
        <dbReference type="ARBA" id="ARBA00022989"/>
    </source>
</evidence>
<dbReference type="RefSeq" id="WP_012106852.1">
    <property type="nucleotide sequence ID" value="NC_009712.1"/>
</dbReference>
<organism evidence="6 7">
    <name type="scientific">Methanoregula boonei (strain DSM 21154 / JCM 14090 / 6A8)</name>
    <dbReference type="NCBI Taxonomy" id="456442"/>
    <lineage>
        <taxon>Archaea</taxon>
        <taxon>Methanobacteriati</taxon>
        <taxon>Methanobacteriota</taxon>
        <taxon>Stenosarchaea group</taxon>
        <taxon>Methanomicrobia</taxon>
        <taxon>Methanomicrobiales</taxon>
        <taxon>Methanoregulaceae</taxon>
        <taxon>Methanoregula</taxon>
    </lineage>
</organism>
<dbReference type="OrthoDB" id="31170at2157"/>
<gene>
    <name evidence="6" type="ordered locus">Mboo_1302</name>
</gene>
<name>A7I7V9_METB6</name>
<comment type="subcellular location">
    <subcellularLocation>
        <location evidence="1">Membrane</location>
        <topology evidence="1">Multi-pass membrane protein</topology>
    </subcellularLocation>
</comment>
<dbReference type="HOGENOM" id="CLU_056469_2_0_2"/>
<keyword evidence="7" id="KW-1185">Reference proteome</keyword>
<dbReference type="KEGG" id="mbn:Mboo_1302"/>
<keyword evidence="3 5" id="KW-1133">Transmembrane helix</keyword>